<sequence>MITPRTWLPCMASLLLLSACATDGDSVRSDKLQASTLEHALAEADTALASGQSDKAQSILKSAATSYPADKTPWLHMAQIKFDRASYGEAIMNALEALQRDPNDKLGNSIVAVSGLRLSTKALADLSQQNNLSGSLRSEAQDLAKLLRSSLGEDVLVPTASSTGRRAAPVTTFGKRTTAAPATPQPKASNQSNSSDPFGGLK</sequence>
<proteinExistence type="predicted"/>
<feature type="compositionally biased region" description="Low complexity" evidence="1">
    <location>
        <begin position="177"/>
        <end position="186"/>
    </location>
</feature>
<evidence type="ECO:0000256" key="1">
    <source>
        <dbReference type="SAM" id="MobiDB-lite"/>
    </source>
</evidence>
<evidence type="ECO:0000256" key="2">
    <source>
        <dbReference type="SAM" id="SignalP"/>
    </source>
</evidence>
<evidence type="ECO:0000313" key="6">
    <source>
        <dbReference type="Proteomes" id="UP001162889"/>
    </source>
</evidence>
<feature type="signal peptide" evidence="2">
    <location>
        <begin position="1"/>
        <end position="21"/>
    </location>
</feature>
<feature type="compositionally biased region" description="Polar residues" evidence="1">
    <location>
        <begin position="187"/>
        <end position="196"/>
    </location>
</feature>
<organism evidence="3 5">
    <name type="scientific">Duganella violaceipulchra</name>
    <dbReference type="NCBI Taxonomy" id="2849652"/>
    <lineage>
        <taxon>Bacteria</taxon>
        <taxon>Pseudomonadati</taxon>
        <taxon>Pseudomonadota</taxon>
        <taxon>Betaproteobacteria</taxon>
        <taxon>Burkholderiales</taxon>
        <taxon>Oxalobacteraceae</taxon>
        <taxon>Telluria group</taxon>
        <taxon>Duganella</taxon>
    </lineage>
</organism>
<dbReference type="AlphaFoldDB" id="A0AA41H9Z0"/>
<dbReference type="EMBL" id="JALJZU010000005">
    <property type="protein sequence ID" value="MCP2008844.1"/>
    <property type="molecule type" value="Genomic_DNA"/>
</dbReference>
<name>A0AA41H9Z0_9BURK</name>
<dbReference type="RefSeq" id="WP_217944224.1">
    <property type="nucleotide sequence ID" value="NZ_JAHTGR010000012.1"/>
</dbReference>
<feature type="chain" id="PRO_5041448173" evidence="2">
    <location>
        <begin position="22"/>
        <end position="202"/>
    </location>
</feature>
<gene>
    <name evidence="3" type="ORF">KVP70_21370</name>
    <name evidence="4" type="ORF">L1274_002557</name>
</gene>
<reference evidence="4" key="2">
    <citation type="submission" date="2022-03" db="EMBL/GenBank/DDBJ databases">
        <title>Genome Encyclopedia of Bacteria and Archaea VI: Functional Genomics of Type Strains.</title>
        <authorList>
            <person name="Whitman W."/>
        </authorList>
    </citation>
    <scope>NUCLEOTIDE SEQUENCE</scope>
    <source>
        <strain evidence="4">HSC-15S17</strain>
    </source>
</reference>
<evidence type="ECO:0000313" key="4">
    <source>
        <dbReference type="EMBL" id="MCP2008844.1"/>
    </source>
</evidence>
<feature type="region of interest" description="Disordered" evidence="1">
    <location>
        <begin position="158"/>
        <end position="202"/>
    </location>
</feature>
<protein>
    <submittedName>
        <fullName evidence="4">Tetratricopeptide (TPR) repeat protein</fullName>
    </submittedName>
</protein>
<dbReference type="Proteomes" id="UP001162889">
    <property type="component" value="Unassembled WGS sequence"/>
</dbReference>
<dbReference type="Proteomes" id="UP001155901">
    <property type="component" value="Unassembled WGS sequence"/>
</dbReference>
<comment type="caution">
    <text evidence="3">The sequence shown here is derived from an EMBL/GenBank/DDBJ whole genome shotgun (WGS) entry which is preliminary data.</text>
</comment>
<keyword evidence="2" id="KW-0732">Signal</keyword>
<dbReference type="PROSITE" id="PS51257">
    <property type="entry name" value="PROKAR_LIPOPROTEIN"/>
    <property type="match status" value="1"/>
</dbReference>
<evidence type="ECO:0000313" key="3">
    <source>
        <dbReference type="EMBL" id="MBV6323490.1"/>
    </source>
</evidence>
<keyword evidence="6" id="KW-1185">Reference proteome</keyword>
<evidence type="ECO:0000313" key="5">
    <source>
        <dbReference type="Proteomes" id="UP001155901"/>
    </source>
</evidence>
<accession>A0AA41H9Z0</accession>
<dbReference type="EMBL" id="JAHTGR010000012">
    <property type="protein sequence ID" value="MBV6323490.1"/>
    <property type="molecule type" value="Genomic_DNA"/>
</dbReference>
<reference evidence="3" key="1">
    <citation type="submission" date="2021-07" db="EMBL/GenBank/DDBJ databases">
        <title>Characterization of violacein-producing bacteria and related species.</title>
        <authorList>
            <person name="Wilson H.S."/>
            <person name="De Leon M.E."/>
        </authorList>
    </citation>
    <scope>NUCLEOTIDE SEQUENCE</scope>
    <source>
        <strain evidence="3">HSC-15S17</strain>
    </source>
</reference>